<sequence length="344" mass="39414">MVGVRSRGETIRQFIVDNVSAHPTSIVALTSEKFEISRQAVNNHIQRLVTQKALVAEGNTRNRVYKLHPEIVTSERFQLIGLEEDLVWREFILPRLGALPDNVIDIWSYGFTEMLNNAIDHSQGRHALVSIEKNPAFTQISITDDGEGIFLRIQRLMELHDERHAVLELAKGKLTTDPENHTGEGIFFSSRMFDEYAILSGGVYFSHEFSRPEDWIMERENPRSGTTVFMQLTNNSSRTVKSIFDKYASGNEYGFDKTVVPVTMARYGNELLVSRSQAKRLLARVDRFKIVIFDFSGIDKIGQAFADEVFRVFKSKHPEMQLYFSKATQEVEDMIIRALRSDEI</sequence>
<dbReference type="EMBL" id="JAHHGM010000022">
    <property type="protein sequence ID" value="MBT2990818.1"/>
    <property type="molecule type" value="Genomic_DNA"/>
</dbReference>
<protein>
    <submittedName>
        <fullName evidence="2">DUF4325 domain-containing protein</fullName>
    </submittedName>
</protein>
<reference evidence="2 3" key="1">
    <citation type="submission" date="2021-05" db="EMBL/GenBank/DDBJ databases">
        <title>Genetic and Functional Diversity in Clade A Lucinid endosymbionts from the Bahamas.</title>
        <authorList>
            <person name="Giani N.M."/>
            <person name="Engel A.S."/>
            <person name="Campbell B.J."/>
        </authorList>
    </citation>
    <scope>NUCLEOTIDE SEQUENCE [LARGE SCALE GENOMIC DNA]</scope>
    <source>
        <strain evidence="2">LUC16012Gg_MoonRockCtena</strain>
    </source>
</reference>
<evidence type="ECO:0000313" key="2">
    <source>
        <dbReference type="EMBL" id="MBT2990818.1"/>
    </source>
</evidence>
<dbReference type="InterPro" id="IPR036890">
    <property type="entry name" value="HATPase_C_sf"/>
</dbReference>
<evidence type="ECO:0000259" key="1">
    <source>
        <dbReference type="Pfam" id="PF14213"/>
    </source>
</evidence>
<dbReference type="Proteomes" id="UP000770889">
    <property type="component" value="Unassembled WGS sequence"/>
</dbReference>
<organism evidence="2 3">
    <name type="scientific">Candidatus Thiodiazotropha taylori</name>
    <dbReference type="NCBI Taxonomy" id="2792791"/>
    <lineage>
        <taxon>Bacteria</taxon>
        <taxon>Pseudomonadati</taxon>
        <taxon>Pseudomonadota</taxon>
        <taxon>Gammaproteobacteria</taxon>
        <taxon>Chromatiales</taxon>
        <taxon>Sedimenticolaceae</taxon>
        <taxon>Candidatus Thiodiazotropha</taxon>
    </lineage>
</organism>
<dbReference type="AlphaFoldDB" id="A0A944MFC1"/>
<comment type="caution">
    <text evidence="2">The sequence shown here is derived from an EMBL/GenBank/DDBJ whole genome shotgun (WGS) entry which is preliminary data.</text>
</comment>
<dbReference type="InterPro" id="IPR025474">
    <property type="entry name" value="DUF4325"/>
</dbReference>
<dbReference type="Pfam" id="PF14213">
    <property type="entry name" value="DUF4325"/>
    <property type="match status" value="1"/>
</dbReference>
<gene>
    <name evidence="2" type="ORF">KME65_17815</name>
</gene>
<dbReference type="Gene3D" id="3.30.565.10">
    <property type="entry name" value="Histidine kinase-like ATPase, C-terminal domain"/>
    <property type="match status" value="1"/>
</dbReference>
<name>A0A944MFC1_9GAMM</name>
<dbReference type="SUPFAM" id="SSF55874">
    <property type="entry name" value="ATPase domain of HSP90 chaperone/DNA topoisomerase II/histidine kinase"/>
    <property type="match status" value="1"/>
</dbReference>
<proteinExistence type="predicted"/>
<dbReference type="Gene3D" id="1.10.10.10">
    <property type="entry name" value="Winged helix-like DNA-binding domain superfamily/Winged helix DNA-binding domain"/>
    <property type="match status" value="1"/>
</dbReference>
<evidence type="ECO:0000313" key="3">
    <source>
        <dbReference type="Proteomes" id="UP000770889"/>
    </source>
</evidence>
<feature type="domain" description="DUF4325" evidence="1">
    <location>
        <begin position="277"/>
        <end position="328"/>
    </location>
</feature>
<dbReference type="InterPro" id="IPR036388">
    <property type="entry name" value="WH-like_DNA-bd_sf"/>
</dbReference>
<accession>A0A944MFC1</accession>